<dbReference type="RefSeq" id="WP_101434686.1">
    <property type="nucleotide sequence ID" value="NZ_JACJHR010000003.1"/>
</dbReference>
<dbReference type="Pfam" id="PF00528">
    <property type="entry name" value="BPD_transp_1"/>
    <property type="match status" value="1"/>
</dbReference>
<feature type="transmembrane region" description="Helical" evidence="12">
    <location>
        <begin position="276"/>
        <end position="296"/>
    </location>
</feature>
<accession>A0A2N3W9J3</accession>
<evidence type="ECO:0000256" key="9">
    <source>
        <dbReference type="ARBA" id="ARBA00023136"/>
    </source>
</evidence>
<comment type="subcellular location">
    <subcellularLocation>
        <location evidence="1">Cell inner membrane</location>
        <topology evidence="1">Multi-pass membrane protein</topology>
    </subcellularLocation>
    <subcellularLocation>
        <location evidence="12">Cell membrane</location>
        <topology evidence="12">Multi-pass membrane protein</topology>
    </subcellularLocation>
</comment>
<feature type="region of interest" description="Disordered" evidence="13">
    <location>
        <begin position="1"/>
        <end position="30"/>
    </location>
</feature>
<dbReference type="CDD" id="cd06261">
    <property type="entry name" value="TM_PBP2"/>
    <property type="match status" value="1"/>
</dbReference>
<evidence type="ECO:0000256" key="12">
    <source>
        <dbReference type="RuleBase" id="RU363032"/>
    </source>
</evidence>
<evidence type="ECO:0000256" key="2">
    <source>
        <dbReference type="ARBA" id="ARBA00022448"/>
    </source>
</evidence>
<feature type="transmembrane region" description="Helical" evidence="12">
    <location>
        <begin position="112"/>
        <end position="134"/>
    </location>
</feature>
<dbReference type="Proteomes" id="UP000233750">
    <property type="component" value="Unassembled WGS sequence"/>
</dbReference>
<dbReference type="Pfam" id="PF12911">
    <property type="entry name" value="OppC_N"/>
    <property type="match status" value="1"/>
</dbReference>
<dbReference type="GO" id="GO:0015833">
    <property type="term" value="P:peptide transport"/>
    <property type="evidence" value="ECO:0007669"/>
    <property type="project" value="UniProtKB-KW"/>
</dbReference>
<comment type="similarity">
    <text evidence="10">Belongs to the binding-protein-dependent transport system permease family. OppBC subfamily.</text>
</comment>
<dbReference type="PANTHER" id="PTHR43386">
    <property type="entry name" value="OLIGOPEPTIDE TRANSPORT SYSTEM PERMEASE PROTEIN APPC"/>
    <property type="match status" value="1"/>
</dbReference>
<reference evidence="15 18" key="2">
    <citation type="submission" date="2020-08" db="EMBL/GenBank/DDBJ databases">
        <title>Amycolatopsis echigonensis JCM 21831.</title>
        <authorList>
            <person name="Tedsree N."/>
            <person name="Kuncharoen N."/>
            <person name="Likhitwitayawuid K."/>
            <person name="Tanasupawat S."/>
        </authorList>
    </citation>
    <scope>NUCLEOTIDE SEQUENCE [LARGE SCALE GENOMIC DNA]</scope>
    <source>
        <strain evidence="15 18">JCM 21831</strain>
    </source>
</reference>
<evidence type="ECO:0000313" key="17">
    <source>
        <dbReference type="Proteomes" id="UP000233750"/>
    </source>
</evidence>
<name>A0A2N3W9J3_9PSEU</name>
<evidence type="ECO:0000256" key="1">
    <source>
        <dbReference type="ARBA" id="ARBA00004429"/>
    </source>
</evidence>
<keyword evidence="5 12" id="KW-0812">Transmembrane</keyword>
<evidence type="ECO:0000313" key="16">
    <source>
        <dbReference type="EMBL" id="PKV90479.1"/>
    </source>
</evidence>
<proteinExistence type="inferred from homology"/>
<feature type="region of interest" description="Disordered" evidence="13">
    <location>
        <begin position="303"/>
        <end position="338"/>
    </location>
</feature>
<evidence type="ECO:0000256" key="10">
    <source>
        <dbReference type="ARBA" id="ARBA00024202"/>
    </source>
</evidence>
<feature type="transmembrane region" description="Helical" evidence="12">
    <location>
        <begin position="220"/>
        <end position="242"/>
    </location>
</feature>
<keyword evidence="7" id="KW-0653">Protein transport</keyword>
<keyword evidence="17" id="KW-1185">Reference proteome</keyword>
<evidence type="ECO:0000313" key="18">
    <source>
        <dbReference type="Proteomes" id="UP000550260"/>
    </source>
</evidence>
<dbReference type="GO" id="GO:0015031">
    <property type="term" value="P:protein transport"/>
    <property type="evidence" value="ECO:0007669"/>
    <property type="project" value="UniProtKB-KW"/>
</dbReference>
<dbReference type="GO" id="GO:0005886">
    <property type="term" value="C:plasma membrane"/>
    <property type="evidence" value="ECO:0007669"/>
    <property type="project" value="UniProtKB-SubCell"/>
</dbReference>
<evidence type="ECO:0000259" key="14">
    <source>
        <dbReference type="PROSITE" id="PS50928"/>
    </source>
</evidence>
<dbReference type="InterPro" id="IPR050366">
    <property type="entry name" value="BP-dependent_transpt_permease"/>
</dbReference>
<gene>
    <name evidence="16" type="ORF">ATK30_1226</name>
    <name evidence="15" type="ORF">H5411_03355</name>
</gene>
<dbReference type="InterPro" id="IPR035906">
    <property type="entry name" value="MetI-like_sf"/>
</dbReference>
<dbReference type="InterPro" id="IPR025966">
    <property type="entry name" value="OppC_N"/>
</dbReference>
<dbReference type="OrthoDB" id="6637947at2"/>
<keyword evidence="4" id="KW-0997">Cell inner membrane</keyword>
<keyword evidence="6" id="KW-0571">Peptide transport</keyword>
<dbReference type="SUPFAM" id="SSF161098">
    <property type="entry name" value="MetI-like"/>
    <property type="match status" value="1"/>
</dbReference>
<feature type="domain" description="ABC transmembrane type-1" evidence="14">
    <location>
        <begin position="106"/>
        <end position="296"/>
    </location>
</feature>
<dbReference type="PANTHER" id="PTHR43386:SF2">
    <property type="entry name" value="OLIGOPEPTIDE TRANSPORT SYSTEM PERMEASE PROTEIN OPPC"/>
    <property type="match status" value="1"/>
</dbReference>
<evidence type="ECO:0000256" key="11">
    <source>
        <dbReference type="ARBA" id="ARBA00072251"/>
    </source>
</evidence>
<sequence length="338" mass="36991">MAAPLNEADLADSAVAATETQTEQQTGKSSSRGRLVARRFFRNKLALAGLVVILLFYVLAFTYSWYSPWGYDELDPASTLMPPDGTHWFGTNQIGGDMFAQTMRGLQKSLTIGLLAALFSTGVASIVGSAAGYFGGWTDRVSMWVVDLLLILPPFLIISILSPAFRGKTWLILVGLIALFQWMITARIVRGMTLTLREREFVKAAKFMGQSPWRIIFKHIVPNMASLLIIDATINVGVAIIMETSLSFFGFGVQAPDVSLGTLISAGSDAVRTFPWLFYIPAGFLVFTVLAVNFVGDGLRDALDPSSSRSRRKERKRIEEKTKSTASTQTQQTVGAEA</sequence>
<evidence type="ECO:0000313" key="15">
    <source>
        <dbReference type="EMBL" id="MBB2498175.1"/>
    </source>
</evidence>
<evidence type="ECO:0000256" key="7">
    <source>
        <dbReference type="ARBA" id="ARBA00022927"/>
    </source>
</evidence>
<evidence type="ECO:0000256" key="5">
    <source>
        <dbReference type="ARBA" id="ARBA00022692"/>
    </source>
</evidence>
<dbReference type="InterPro" id="IPR000515">
    <property type="entry name" value="MetI-like"/>
</dbReference>
<keyword evidence="8 12" id="KW-1133">Transmembrane helix</keyword>
<protein>
    <recommendedName>
        <fullName evidence="11">Oligopeptide transport system permease protein OppC</fullName>
    </recommendedName>
</protein>
<evidence type="ECO:0000256" key="13">
    <source>
        <dbReference type="SAM" id="MobiDB-lite"/>
    </source>
</evidence>
<keyword evidence="3" id="KW-1003">Cell membrane</keyword>
<dbReference type="GO" id="GO:0055085">
    <property type="term" value="P:transmembrane transport"/>
    <property type="evidence" value="ECO:0007669"/>
    <property type="project" value="InterPro"/>
</dbReference>
<keyword evidence="2 12" id="KW-0813">Transport</keyword>
<dbReference type="Proteomes" id="UP000550260">
    <property type="component" value="Unassembled WGS sequence"/>
</dbReference>
<dbReference type="EMBL" id="PJMY01000003">
    <property type="protein sequence ID" value="PKV90479.1"/>
    <property type="molecule type" value="Genomic_DNA"/>
</dbReference>
<organism evidence="16 17">
    <name type="scientific">Amycolatopsis echigonensis</name>
    <dbReference type="NCBI Taxonomy" id="2576905"/>
    <lineage>
        <taxon>Bacteria</taxon>
        <taxon>Bacillati</taxon>
        <taxon>Actinomycetota</taxon>
        <taxon>Actinomycetes</taxon>
        <taxon>Pseudonocardiales</taxon>
        <taxon>Pseudonocardiaceae</taxon>
        <taxon>Amycolatopsis</taxon>
    </lineage>
</organism>
<evidence type="ECO:0000256" key="8">
    <source>
        <dbReference type="ARBA" id="ARBA00022989"/>
    </source>
</evidence>
<feature type="transmembrane region" description="Helical" evidence="12">
    <location>
        <begin position="170"/>
        <end position="189"/>
    </location>
</feature>
<feature type="transmembrane region" description="Helical" evidence="12">
    <location>
        <begin position="45"/>
        <end position="66"/>
    </location>
</feature>
<dbReference type="Gene3D" id="1.10.3720.10">
    <property type="entry name" value="MetI-like"/>
    <property type="match status" value="1"/>
</dbReference>
<dbReference type="PROSITE" id="PS50928">
    <property type="entry name" value="ABC_TM1"/>
    <property type="match status" value="1"/>
</dbReference>
<accession>A0A8E1VTW0</accession>
<evidence type="ECO:0000256" key="4">
    <source>
        <dbReference type="ARBA" id="ARBA00022519"/>
    </source>
</evidence>
<feature type="transmembrane region" description="Helical" evidence="12">
    <location>
        <begin position="141"/>
        <end position="164"/>
    </location>
</feature>
<comment type="caution">
    <text evidence="16">The sequence shown here is derived from an EMBL/GenBank/DDBJ whole genome shotgun (WGS) entry which is preliminary data.</text>
</comment>
<dbReference type="AlphaFoldDB" id="A0A2N3W9J3"/>
<evidence type="ECO:0000256" key="6">
    <source>
        <dbReference type="ARBA" id="ARBA00022856"/>
    </source>
</evidence>
<dbReference type="EMBL" id="JACJHR010000003">
    <property type="protein sequence ID" value="MBB2498175.1"/>
    <property type="molecule type" value="Genomic_DNA"/>
</dbReference>
<reference evidence="16 17" key="1">
    <citation type="submission" date="2017-12" db="EMBL/GenBank/DDBJ databases">
        <title>Sequencing the genomes of 1000 Actinobacteria strains.</title>
        <authorList>
            <person name="Klenk H.-P."/>
        </authorList>
    </citation>
    <scope>NUCLEOTIDE SEQUENCE [LARGE SCALE GENOMIC DNA]</scope>
    <source>
        <strain evidence="16 17">DSM 45165</strain>
    </source>
</reference>
<keyword evidence="9 12" id="KW-0472">Membrane</keyword>
<evidence type="ECO:0000256" key="3">
    <source>
        <dbReference type="ARBA" id="ARBA00022475"/>
    </source>
</evidence>
<feature type="compositionally biased region" description="Low complexity" evidence="13">
    <location>
        <begin position="324"/>
        <end position="338"/>
    </location>
</feature>